<proteinExistence type="predicted"/>
<feature type="transmembrane region" description="Helical" evidence="2">
    <location>
        <begin position="227"/>
        <end position="244"/>
    </location>
</feature>
<dbReference type="AlphaFoldDB" id="A0A3E2X3B1"/>
<evidence type="ECO:0000256" key="1">
    <source>
        <dbReference type="SAM" id="MobiDB-lite"/>
    </source>
</evidence>
<dbReference type="RefSeq" id="WP_025653771.1">
    <property type="nucleotide sequence ID" value="NZ_QVIA01000001.1"/>
</dbReference>
<organism evidence="4 5">
    <name type="scientific">Hungatella hathewayi</name>
    <dbReference type="NCBI Taxonomy" id="154046"/>
    <lineage>
        <taxon>Bacteria</taxon>
        <taxon>Bacillati</taxon>
        <taxon>Bacillota</taxon>
        <taxon>Clostridia</taxon>
        <taxon>Lachnospirales</taxon>
        <taxon>Lachnospiraceae</taxon>
        <taxon>Hungatella</taxon>
    </lineage>
</organism>
<keyword evidence="2" id="KW-0812">Transmembrane</keyword>
<keyword evidence="2" id="KW-0472">Membrane</keyword>
<evidence type="ECO:0000259" key="3">
    <source>
        <dbReference type="Pfam" id="PF20578"/>
    </source>
</evidence>
<name>A0A3E2X3B1_9FIRM</name>
<dbReference type="EMBL" id="QVIA01000001">
    <property type="protein sequence ID" value="RGC35512.1"/>
    <property type="molecule type" value="Genomic_DNA"/>
</dbReference>
<feature type="domain" description="Atrophied bacterial Ig" evidence="3">
    <location>
        <begin position="99"/>
        <end position="174"/>
    </location>
</feature>
<accession>A0A3E2X3B1</accession>
<evidence type="ECO:0000313" key="4">
    <source>
        <dbReference type="EMBL" id="RGC35512.1"/>
    </source>
</evidence>
<feature type="region of interest" description="Disordered" evidence="1">
    <location>
        <begin position="35"/>
        <end position="56"/>
    </location>
</feature>
<evidence type="ECO:0000256" key="2">
    <source>
        <dbReference type="SAM" id="Phobius"/>
    </source>
</evidence>
<comment type="caution">
    <text evidence="4">The sequence shown here is derived from an EMBL/GenBank/DDBJ whole genome shotgun (WGS) entry which is preliminary data.</text>
</comment>
<feature type="transmembrane region" description="Helical" evidence="2">
    <location>
        <begin position="6"/>
        <end position="27"/>
    </location>
</feature>
<keyword evidence="2" id="KW-1133">Transmembrane helix</keyword>
<dbReference type="GeneID" id="93336284"/>
<evidence type="ECO:0000313" key="5">
    <source>
        <dbReference type="Proteomes" id="UP000261111"/>
    </source>
</evidence>
<feature type="transmembrane region" description="Helical" evidence="2">
    <location>
        <begin position="385"/>
        <end position="408"/>
    </location>
</feature>
<reference evidence="4 5" key="1">
    <citation type="submission" date="2018-08" db="EMBL/GenBank/DDBJ databases">
        <title>A genome reference for cultivated species of the human gut microbiota.</title>
        <authorList>
            <person name="Zou Y."/>
            <person name="Xue W."/>
            <person name="Luo G."/>
        </authorList>
    </citation>
    <scope>NUCLEOTIDE SEQUENCE [LARGE SCALE GENOMIC DNA]</scope>
    <source>
        <strain evidence="4 5">AF19-21</strain>
    </source>
</reference>
<sequence>MKKRNTVYGRMGIIFLAASVISLLMLAADSRRRPEKNAEGKSVLARGSHGEGSKKVELEARVDGDKAPLTVQVEEQRYQKEELPEIFKKAGERLEKAVLGENESLDEVRHNLKLADQVPGMGINVSWESGNYEIVNLLGELQQEHLQEEGTLVELRAVLTYGGEEAVHSFYVNVFPPRLNEKEQKMQKLQKALREAELAEPEEKYLILPGSVDGSKITWKYPGESRAAGLFVLGIVAAAAVFFLDRQKHKQMVEERKRQLSTDYPQLISQFTLFLGAGMSVRKAWFKMVEEYEKRRDRKGSRIAYEEMSYTMHEIQGGVTEGECYERFGSRCGLPAYRRFGALLSQNLRKGGRGMNELLKREAADALEDRKKQARKLGEEAGTKMLGPMFLMLAVVLIMIVVPAFFTIQI</sequence>
<dbReference type="PANTHER" id="PTHR35007:SF2">
    <property type="entry name" value="PILUS ASSEMBLE PROTEIN"/>
    <property type="match status" value="1"/>
</dbReference>
<gene>
    <name evidence="4" type="ORF">DWX41_00530</name>
</gene>
<dbReference type="InterPro" id="IPR046780">
    <property type="entry name" value="aBig_2"/>
</dbReference>
<dbReference type="PANTHER" id="PTHR35007">
    <property type="entry name" value="INTEGRAL MEMBRANE PROTEIN-RELATED"/>
    <property type="match status" value="1"/>
</dbReference>
<dbReference type="Proteomes" id="UP000261111">
    <property type="component" value="Unassembled WGS sequence"/>
</dbReference>
<dbReference type="Pfam" id="PF20578">
    <property type="entry name" value="aBig_2"/>
    <property type="match status" value="1"/>
</dbReference>
<protein>
    <submittedName>
        <fullName evidence="4">Secretion protein F</fullName>
    </submittedName>
</protein>